<dbReference type="GO" id="GO:0005737">
    <property type="term" value="C:cytoplasm"/>
    <property type="evidence" value="ECO:0007669"/>
    <property type="project" value="UniProtKB-SubCell"/>
</dbReference>
<evidence type="ECO:0000256" key="3">
    <source>
        <dbReference type="ARBA" id="ARBA00022679"/>
    </source>
</evidence>
<keyword evidence="3 5" id="KW-0808">Transferase</keyword>
<dbReference type="HAMAP" id="MF_03188">
    <property type="entry name" value="Methyltr_EFM4"/>
    <property type="match status" value="1"/>
</dbReference>
<dbReference type="Gene3D" id="3.40.50.150">
    <property type="entry name" value="Vaccinia Virus protein VP39"/>
    <property type="match status" value="1"/>
</dbReference>
<evidence type="ECO:0000313" key="8">
    <source>
        <dbReference type="Proteomes" id="UP000094565"/>
    </source>
</evidence>
<evidence type="ECO:0000313" key="7">
    <source>
        <dbReference type="EMBL" id="ANZ78032.1"/>
    </source>
</evidence>
<evidence type="ECO:0000256" key="2">
    <source>
        <dbReference type="ARBA" id="ARBA00022603"/>
    </source>
</evidence>
<comment type="function">
    <text evidence="5">S-adenosyl-L-methionine-dependent protein-lysine N-methyltransferase that mono- and dimethylates elongation factor 1-alpha at 'Lys-316'. May play a role in intracellular transport.</text>
</comment>
<dbReference type="EMBL" id="CP014587">
    <property type="protein sequence ID" value="ANZ78032.1"/>
    <property type="molecule type" value="Genomic_DNA"/>
</dbReference>
<dbReference type="InterPro" id="IPR026635">
    <property type="entry name" value="Efm4/METTL10"/>
</dbReference>
<keyword evidence="2 5" id="KW-0489">Methyltransferase</keyword>
<organism evidence="7 8">
    <name type="scientific">Komagataella pastoris</name>
    <name type="common">Yeast</name>
    <name type="synonym">Pichia pastoris</name>
    <dbReference type="NCBI Taxonomy" id="4922"/>
    <lineage>
        <taxon>Eukaryota</taxon>
        <taxon>Fungi</taxon>
        <taxon>Dikarya</taxon>
        <taxon>Ascomycota</taxon>
        <taxon>Saccharomycotina</taxon>
        <taxon>Pichiomycetes</taxon>
        <taxon>Pichiales</taxon>
        <taxon>Pichiaceae</taxon>
        <taxon>Komagataella</taxon>
    </lineage>
</organism>
<keyword evidence="8" id="KW-1185">Reference proteome</keyword>
<dbReference type="CDD" id="cd02440">
    <property type="entry name" value="AdoMet_MTases"/>
    <property type="match status" value="1"/>
</dbReference>
<reference evidence="7 8" key="1">
    <citation type="submission" date="2016-02" db="EMBL/GenBank/DDBJ databases">
        <title>Comparative genomic and transcriptomic foundation for Pichia pastoris.</title>
        <authorList>
            <person name="Love K.R."/>
            <person name="Shah K.A."/>
            <person name="Whittaker C.A."/>
            <person name="Wu J."/>
            <person name="Bartlett M.C."/>
            <person name="Ma D."/>
            <person name="Leeson R.L."/>
            <person name="Priest M."/>
            <person name="Young S.K."/>
            <person name="Love J.C."/>
        </authorList>
    </citation>
    <scope>NUCLEOTIDE SEQUENCE [LARGE SCALE GENOMIC DNA]</scope>
    <source>
        <strain evidence="7 8">ATCC 28485</strain>
    </source>
</reference>
<keyword evidence="5" id="KW-0813">Transport</keyword>
<dbReference type="AlphaFoldDB" id="A0A1B2JJ79"/>
<dbReference type="GO" id="GO:0032259">
    <property type="term" value="P:methylation"/>
    <property type="evidence" value="ECO:0007669"/>
    <property type="project" value="UniProtKB-KW"/>
</dbReference>
<name>A0A1B2JJ79_PICPA</name>
<dbReference type="InterPro" id="IPR029063">
    <property type="entry name" value="SAM-dependent_MTases_sf"/>
</dbReference>
<gene>
    <name evidence="7" type="primary">SEE1</name>
    <name evidence="5" type="synonym">EFM4</name>
    <name evidence="7" type="ORF">ATY40_BA7504709</name>
</gene>
<evidence type="ECO:0000256" key="1">
    <source>
        <dbReference type="ARBA" id="ARBA00022490"/>
    </source>
</evidence>
<dbReference type="PANTHER" id="PTHR12843:SF5">
    <property type="entry name" value="EEF1A LYSINE METHYLTRANSFERASE 2"/>
    <property type="match status" value="1"/>
</dbReference>
<dbReference type="SUPFAM" id="SSF53335">
    <property type="entry name" value="S-adenosyl-L-methionine-dependent methyltransferases"/>
    <property type="match status" value="1"/>
</dbReference>
<dbReference type="EC" id="2.1.1.-" evidence="5"/>
<comment type="subcellular location">
    <subcellularLocation>
        <location evidence="5">Cytoplasm</location>
    </subcellularLocation>
</comment>
<dbReference type="Pfam" id="PF13847">
    <property type="entry name" value="Methyltransf_31"/>
    <property type="match status" value="1"/>
</dbReference>
<accession>A0A1B2JJ79</accession>
<keyword evidence="4 5" id="KW-0949">S-adenosyl-L-methionine</keyword>
<dbReference type="GO" id="GO:0016279">
    <property type="term" value="F:protein-lysine N-methyltransferase activity"/>
    <property type="evidence" value="ECO:0007669"/>
    <property type="project" value="UniProtKB-UniRule"/>
</dbReference>
<dbReference type="InterPro" id="IPR025714">
    <property type="entry name" value="Methyltranfer_dom"/>
</dbReference>
<sequence length="237" mass="26865">MVEDTSKLNPSKLGTKEYWDEFYQLETSNFKEDSENVGECWFDDSDAENKIIEFLFDRIEDGSSEFFRSDSRVCDLGTGNGHLLFELRKEGFKGDLVGLDYSEVSVEFARVIAQEHAVKGITFQQCDILNEESSVLNDENNKFDILLDKGTFDAIALSSSTYNDGKTGIEVYPSTVKNLLKKGGILLITSCNFTESELIKHITKNDEFTEEKHIEYPKFEFGGIQGQTICSICFIKN</sequence>
<dbReference type="GO" id="GO:0016192">
    <property type="term" value="P:vesicle-mediated transport"/>
    <property type="evidence" value="ECO:0007669"/>
    <property type="project" value="UniProtKB-UniRule"/>
</dbReference>
<feature type="domain" description="Methyltransferase" evidence="6">
    <location>
        <begin position="69"/>
        <end position="222"/>
    </location>
</feature>
<comment type="similarity">
    <text evidence="5">Belongs to the class I-like SAM-binding methyltransferase superfamily. EFM4 family.</text>
</comment>
<evidence type="ECO:0000256" key="4">
    <source>
        <dbReference type="ARBA" id="ARBA00022691"/>
    </source>
</evidence>
<dbReference type="PANTHER" id="PTHR12843">
    <property type="entry name" value="PROTEIN-LYSINE N-METHYLTRANSFERASE METTL10"/>
    <property type="match status" value="1"/>
</dbReference>
<evidence type="ECO:0000256" key="5">
    <source>
        <dbReference type="HAMAP-Rule" id="MF_03188"/>
    </source>
</evidence>
<protein>
    <recommendedName>
        <fullName evidence="5">Protein-lysine N-methyltransferase EFM4</fullName>
        <ecNumber evidence="5">2.1.1.-</ecNumber>
    </recommendedName>
    <alternativeName>
        <fullName evidence="5">Elongation factor methyltransferase 4</fullName>
    </alternativeName>
</protein>
<dbReference type="OrthoDB" id="10069295at2759"/>
<dbReference type="Proteomes" id="UP000094565">
    <property type="component" value="Chromosome 4"/>
</dbReference>
<proteinExistence type="inferred from homology"/>
<evidence type="ECO:0000259" key="6">
    <source>
        <dbReference type="Pfam" id="PF13847"/>
    </source>
</evidence>
<keyword evidence="1 5" id="KW-0963">Cytoplasm</keyword>